<dbReference type="OrthoDB" id="6429725at2759"/>
<evidence type="ECO:0000313" key="2">
    <source>
        <dbReference type="EMBL" id="GFS84971.1"/>
    </source>
</evidence>
<feature type="domain" description="Reverse transcriptase" evidence="1">
    <location>
        <begin position="57"/>
        <end position="146"/>
    </location>
</feature>
<dbReference type="Proteomes" id="UP000887013">
    <property type="component" value="Unassembled WGS sequence"/>
</dbReference>
<comment type="caution">
    <text evidence="2">The sequence shown here is derived from an EMBL/GenBank/DDBJ whole genome shotgun (WGS) entry which is preliminary data.</text>
</comment>
<dbReference type="PANTHER" id="PTHR19446">
    <property type="entry name" value="REVERSE TRANSCRIPTASES"/>
    <property type="match status" value="1"/>
</dbReference>
<accession>A0A8X6T7H0</accession>
<organism evidence="2 3">
    <name type="scientific">Nephila pilipes</name>
    <name type="common">Giant wood spider</name>
    <name type="synonym">Nephila maculata</name>
    <dbReference type="NCBI Taxonomy" id="299642"/>
    <lineage>
        <taxon>Eukaryota</taxon>
        <taxon>Metazoa</taxon>
        <taxon>Ecdysozoa</taxon>
        <taxon>Arthropoda</taxon>
        <taxon>Chelicerata</taxon>
        <taxon>Arachnida</taxon>
        <taxon>Araneae</taxon>
        <taxon>Araneomorphae</taxon>
        <taxon>Entelegynae</taxon>
        <taxon>Araneoidea</taxon>
        <taxon>Nephilidae</taxon>
        <taxon>Nephila</taxon>
    </lineage>
</organism>
<name>A0A8X6T7H0_NEPPI</name>
<protein>
    <recommendedName>
        <fullName evidence="1">Reverse transcriptase domain-containing protein</fullName>
    </recommendedName>
</protein>
<proteinExistence type="predicted"/>
<dbReference type="InterPro" id="IPR000477">
    <property type="entry name" value="RT_dom"/>
</dbReference>
<gene>
    <name evidence="2" type="primary">HNAJ_LOCUS11396</name>
    <name evidence="2" type="ORF">NPIL_466311</name>
</gene>
<evidence type="ECO:0000259" key="1">
    <source>
        <dbReference type="Pfam" id="PF00078"/>
    </source>
</evidence>
<reference evidence="2" key="1">
    <citation type="submission" date="2020-08" db="EMBL/GenBank/DDBJ databases">
        <title>Multicomponent nature underlies the extraordinary mechanical properties of spider dragline silk.</title>
        <authorList>
            <person name="Kono N."/>
            <person name="Nakamura H."/>
            <person name="Mori M."/>
            <person name="Yoshida Y."/>
            <person name="Ohtoshi R."/>
            <person name="Malay A.D."/>
            <person name="Moran D.A.P."/>
            <person name="Tomita M."/>
            <person name="Numata K."/>
            <person name="Arakawa K."/>
        </authorList>
    </citation>
    <scope>NUCLEOTIDE SEQUENCE</scope>
</reference>
<dbReference type="AlphaFoldDB" id="A0A8X6T7H0"/>
<dbReference type="Pfam" id="PF00078">
    <property type="entry name" value="RVT_1"/>
    <property type="match status" value="1"/>
</dbReference>
<sequence>MKLNKSPGPVPIFAEFIHHTGEKARKTLLMLFNKIWKKTDAAPSLWGKGNNHPFLKKDKTATYFNSYRLISFTYTLAKLMKRLVTNRLKWHNEIKELLHHAQGGLRKPRSTEELDTTFSQCIKNNLDKSNSVGAIFVDFKEAYDTV</sequence>
<evidence type="ECO:0000313" key="3">
    <source>
        <dbReference type="Proteomes" id="UP000887013"/>
    </source>
</evidence>
<keyword evidence="3" id="KW-1185">Reference proteome</keyword>
<dbReference type="EMBL" id="BMAW01098470">
    <property type="protein sequence ID" value="GFS84971.1"/>
    <property type="molecule type" value="Genomic_DNA"/>
</dbReference>